<dbReference type="InterPro" id="IPR043824">
    <property type="entry name" value="DUF5801"/>
</dbReference>
<evidence type="ECO:0000313" key="4">
    <source>
        <dbReference type="Proteomes" id="UP001165583"/>
    </source>
</evidence>
<feature type="non-terminal residue" evidence="3">
    <location>
        <position position="655"/>
    </location>
</feature>
<organism evidence="3 4">
    <name type="scientific">Novosphingobium mangrovi</name>
    <name type="common">ex Huang et al. 2023</name>
    <dbReference type="NCBI Taxonomy" id="2976432"/>
    <lineage>
        <taxon>Bacteria</taxon>
        <taxon>Pseudomonadati</taxon>
        <taxon>Pseudomonadota</taxon>
        <taxon>Alphaproteobacteria</taxon>
        <taxon>Sphingomonadales</taxon>
        <taxon>Sphingomonadaceae</taxon>
        <taxon>Novosphingobium</taxon>
    </lineage>
</organism>
<dbReference type="Pfam" id="PF19116">
    <property type="entry name" value="DUF5801"/>
    <property type="match status" value="1"/>
</dbReference>
<keyword evidence="4" id="KW-1185">Reference proteome</keyword>
<proteinExistence type="predicted"/>
<feature type="compositionally biased region" description="Polar residues" evidence="1">
    <location>
        <begin position="517"/>
        <end position="529"/>
    </location>
</feature>
<name>A0ABT2I485_9SPHN</name>
<sequence>MAINITFDGTLRLDQTEGLQDDDVALGITTNADGGTDDNDDDILVGGLDQDFLDFLNGLNDGTFLSDDLLAFAALVDGASDSDFVTIEATSEETITDVFLSDASGNAFDGDQVFISAGVPLQTVGGDNIFLWSAMGGKVVLATTSAASAISGQLVAAFFIEPDFSGGDPYSITAKMEMVTFMPFDHPLATNPDDSIDFSDILNVSVAANLSFDFDNLDSGNFLWAAVGSDSAGLLITGQDLNVNQDDTSSKYGKIITGGSDPSDTVNTSQGGINATIGILSQHFTDAKEKGTAVDGPVGVFTLVRGLDPLAASTDGQATGINIQDIDYDSYINAPSASIFISQTDGGGTAMFEVALWEAGGGTTPEESFDYIGNTDTDSALHDDGAVAVDHVEITRGSTTYVWDNDIVSGTGSSGSTQGGITVTFDTNAFVVAGATTGDTIEFAAEDGSTFNRFTVQGLANTSSFDIGRVDIDEGIIVPEPVGDYLLVDDDGPDAKVINGTPDTLTLDETRPEGSETDGNSSPAGLASTTANFADNFTDGGNPVDYGTDGAGSVGYSLVLTGSNVGSGLYTLGVGGAMGNEIVLNQSGNTVTGSYGGTTYFTISINQTTGVVTFAQSNNIWHGSTASDDDSEGLTLANAADLKVVQTVTDADGDQ</sequence>
<dbReference type="Gene3D" id="2.40.30.290">
    <property type="match status" value="1"/>
</dbReference>
<evidence type="ECO:0000256" key="1">
    <source>
        <dbReference type="SAM" id="MobiDB-lite"/>
    </source>
</evidence>
<feature type="region of interest" description="Disordered" evidence="1">
    <location>
        <begin position="499"/>
        <end position="529"/>
    </location>
</feature>
<evidence type="ECO:0000313" key="3">
    <source>
        <dbReference type="EMBL" id="MCT2399616.1"/>
    </source>
</evidence>
<dbReference type="RefSeq" id="WP_260045724.1">
    <property type="nucleotide sequence ID" value="NZ_JANZXA010000005.1"/>
</dbReference>
<protein>
    <submittedName>
        <fullName evidence="3">DUF5801 domain-containing protein</fullName>
    </submittedName>
</protein>
<accession>A0ABT2I485</accession>
<feature type="domain" description="DUF5801" evidence="2">
    <location>
        <begin position="505"/>
        <end position="655"/>
    </location>
</feature>
<comment type="caution">
    <text evidence="3">The sequence shown here is derived from an EMBL/GenBank/DDBJ whole genome shotgun (WGS) entry which is preliminary data.</text>
</comment>
<evidence type="ECO:0000259" key="2">
    <source>
        <dbReference type="Pfam" id="PF19116"/>
    </source>
</evidence>
<dbReference type="Proteomes" id="UP001165583">
    <property type="component" value="Unassembled WGS sequence"/>
</dbReference>
<reference evidence="3" key="1">
    <citation type="submission" date="2022-09" db="EMBL/GenBank/DDBJ databases">
        <title>Novosphingobium sp. Nov., a polycyclic aromatic hydrocarbon-degrading bacterium isolated form mangrove sediments in HongKong.</title>
        <authorList>
            <person name="Hu Z."/>
        </authorList>
    </citation>
    <scope>NUCLEOTIDE SEQUENCE</scope>
    <source>
        <strain evidence="3">HK4-1</strain>
    </source>
</reference>
<gene>
    <name evidence="3" type="ORF">NZK81_08640</name>
</gene>
<dbReference type="EMBL" id="JANZXA010000005">
    <property type="protein sequence ID" value="MCT2399616.1"/>
    <property type="molecule type" value="Genomic_DNA"/>
</dbReference>